<dbReference type="EMBL" id="BMMM01000005">
    <property type="protein sequence ID" value="GGN64364.1"/>
    <property type="molecule type" value="Genomic_DNA"/>
</dbReference>
<keyword evidence="2" id="KW-1185">Reference proteome</keyword>
<reference evidence="1 2" key="1">
    <citation type="journal article" date="2014" name="Int. J. Syst. Evol. Microbiol.">
        <title>Complete genome sequence of Corynebacterium casei LMG S-19264T (=DSM 44701T), isolated from a smear-ripened cheese.</title>
        <authorList>
            <consortium name="US DOE Joint Genome Institute (JGI-PGF)"/>
            <person name="Walter F."/>
            <person name="Albersmeier A."/>
            <person name="Kalinowski J."/>
            <person name="Ruckert C."/>
        </authorList>
    </citation>
    <scope>NUCLEOTIDE SEQUENCE [LARGE SCALE GENOMIC DNA]</scope>
    <source>
        <strain evidence="1 2">CGMCC 4.7111</strain>
    </source>
</reference>
<comment type="caution">
    <text evidence="1">The sequence shown here is derived from an EMBL/GenBank/DDBJ whole genome shotgun (WGS) entry which is preliminary data.</text>
</comment>
<gene>
    <name evidence="1" type="ORF">GCM10011579_033670</name>
</gene>
<proteinExistence type="predicted"/>
<protein>
    <submittedName>
        <fullName evidence="1">Uncharacterized protein</fullName>
    </submittedName>
</protein>
<name>A0A917Y1X8_9ACTN</name>
<dbReference type="Proteomes" id="UP000600365">
    <property type="component" value="Unassembled WGS sequence"/>
</dbReference>
<evidence type="ECO:0000313" key="1">
    <source>
        <dbReference type="EMBL" id="GGN64364.1"/>
    </source>
</evidence>
<sequence>MSGDPNTEIPLAGGGRLVVNEQLPSTGADTGLKANGVHLVLPADSGEVILASTDTAIHNCGD</sequence>
<evidence type="ECO:0000313" key="2">
    <source>
        <dbReference type="Proteomes" id="UP000600365"/>
    </source>
</evidence>
<dbReference type="NCBIfam" id="NF040603">
    <property type="entry name" value="choice_anch_P"/>
    <property type="match status" value="1"/>
</dbReference>
<accession>A0A917Y1X8</accession>
<dbReference type="AlphaFoldDB" id="A0A917Y1X8"/>
<organism evidence="1 2">
    <name type="scientific">Streptomyces albiflavescens</name>
    <dbReference type="NCBI Taxonomy" id="1623582"/>
    <lineage>
        <taxon>Bacteria</taxon>
        <taxon>Bacillati</taxon>
        <taxon>Actinomycetota</taxon>
        <taxon>Actinomycetes</taxon>
        <taxon>Kitasatosporales</taxon>
        <taxon>Streptomycetaceae</taxon>
        <taxon>Streptomyces</taxon>
    </lineage>
</organism>